<organism evidence="10 13">
    <name type="scientific">Medicago truncatula</name>
    <name type="common">Barrel medic</name>
    <name type="synonym">Medicago tribuloides</name>
    <dbReference type="NCBI Taxonomy" id="3880"/>
    <lineage>
        <taxon>Eukaryota</taxon>
        <taxon>Viridiplantae</taxon>
        <taxon>Streptophyta</taxon>
        <taxon>Embryophyta</taxon>
        <taxon>Tracheophyta</taxon>
        <taxon>Spermatophyta</taxon>
        <taxon>Magnoliopsida</taxon>
        <taxon>eudicotyledons</taxon>
        <taxon>Gunneridae</taxon>
        <taxon>Pentapetalae</taxon>
        <taxon>rosids</taxon>
        <taxon>fabids</taxon>
        <taxon>Fabales</taxon>
        <taxon>Fabaceae</taxon>
        <taxon>Papilionoideae</taxon>
        <taxon>50 kb inversion clade</taxon>
        <taxon>NPAAA clade</taxon>
        <taxon>Hologalegina</taxon>
        <taxon>IRL clade</taxon>
        <taxon>Trifolieae</taxon>
        <taxon>Medicago</taxon>
    </lineage>
</organism>
<dbReference type="OrthoDB" id="118550at2759"/>
<dbReference type="PANTHER" id="PTHR44042:SF67">
    <property type="entry name" value="MYB-LIKE PROTEIN I"/>
    <property type="match status" value="1"/>
</dbReference>
<evidence type="ECO:0000256" key="5">
    <source>
        <dbReference type="ARBA" id="ARBA00023242"/>
    </source>
</evidence>
<evidence type="ECO:0000256" key="4">
    <source>
        <dbReference type="ARBA" id="ARBA00023163"/>
    </source>
</evidence>
<evidence type="ECO:0000256" key="6">
    <source>
        <dbReference type="SAM" id="MobiDB-lite"/>
    </source>
</evidence>
<dbReference type="EnsemblPlants" id="KEH32088">
    <property type="protein sequence ID" value="KEH32088"/>
    <property type="gene ID" value="MTR_4g111975"/>
</dbReference>
<dbReference type="FunFam" id="1.10.10.60:FF:000009">
    <property type="entry name" value="transcription factor MYB1R1"/>
    <property type="match status" value="1"/>
</dbReference>
<dbReference type="GO" id="GO:0009751">
    <property type="term" value="P:response to salicylic acid"/>
    <property type="evidence" value="ECO:0000318"/>
    <property type="project" value="GO_Central"/>
</dbReference>
<dbReference type="PROSITE" id="PS50090">
    <property type="entry name" value="MYB_LIKE"/>
    <property type="match status" value="2"/>
</dbReference>
<dbReference type="GO" id="GO:0009739">
    <property type="term" value="P:response to gibberellin"/>
    <property type="evidence" value="ECO:0000318"/>
    <property type="project" value="GO_Central"/>
</dbReference>
<dbReference type="PROSITE" id="PS51294">
    <property type="entry name" value="HTH_MYB"/>
    <property type="match status" value="1"/>
</dbReference>
<reference evidence="12" key="3">
    <citation type="submission" date="2015-04" db="UniProtKB">
        <authorList>
            <consortium name="EnsemblPlants"/>
        </authorList>
    </citation>
    <scope>IDENTIFICATION</scope>
    <source>
        <strain evidence="12">cv. Jemalong A17</strain>
    </source>
</reference>
<reference evidence="11" key="4">
    <citation type="journal article" date="2018" name="Nat. Plants">
        <title>Whole-genome landscape of Medicago truncatula symbiotic genes.</title>
        <authorList>
            <person name="Pecrix Y."/>
            <person name="Gamas P."/>
            <person name="Carrere S."/>
        </authorList>
    </citation>
    <scope>NUCLEOTIDE SEQUENCE</scope>
    <source>
        <tissue evidence="11">Leaves</tissue>
    </source>
</reference>
<proteinExistence type="predicted"/>
<dbReference type="SUPFAM" id="SSF46689">
    <property type="entry name" value="Homeodomain-like"/>
    <property type="match status" value="2"/>
</dbReference>
<evidence type="ECO:0000256" key="3">
    <source>
        <dbReference type="ARBA" id="ARBA00023125"/>
    </source>
</evidence>
<dbReference type="STRING" id="3880.A0A072USM0"/>
<gene>
    <name evidence="12" type="primary">25493938</name>
    <name evidence="10" type="ordered locus">MTR_4g111975</name>
    <name evidence="11" type="ORF">MtrunA17_Chr4g0062741</name>
</gene>
<evidence type="ECO:0000256" key="2">
    <source>
        <dbReference type="ARBA" id="ARBA00023015"/>
    </source>
</evidence>
<dbReference type="InterPro" id="IPR017884">
    <property type="entry name" value="SANT_dom"/>
</dbReference>
<evidence type="ECO:0000259" key="7">
    <source>
        <dbReference type="PROSITE" id="PS50090"/>
    </source>
</evidence>
<sequence length="303" mass="33375">MSSSGAIWSYEEEKAFENAIAMHWIEKEDSKEQWEKIASSVPNKSMEQVKQHYQVLVDDVSAIEEGHVSLPNYANELETINSSNKDSSKATTSSDKRSSCNFGSGFSGLGHDSTHHSSGKGGLSRSSSSSEQERRKGIPWTEEEHRLFLLGLDKFGKGDWRSISRNFVISRTPTQVASHAQKYFIRLNSMNRDRRRSSIHDITSVNNGDVASNHQAPITGQHGNTLPSNTMGLGQSMKHRVQPHHPPGGLGMYGAPVGHPFVAPPAHMASAVGTPVMLPHHPHHHPPYVVPLAYPMAPPTMHQ</sequence>
<keyword evidence="2" id="KW-0805">Transcription regulation</keyword>
<feature type="domain" description="Myb-like" evidence="7">
    <location>
        <begin position="8"/>
        <end position="57"/>
    </location>
</feature>
<dbReference type="Gene3D" id="1.10.10.60">
    <property type="entry name" value="Homeodomain-like"/>
    <property type="match status" value="2"/>
</dbReference>
<dbReference type="AlphaFoldDB" id="A0A072USM0"/>
<accession>A0A072USM0</accession>
<dbReference type="InterPro" id="IPR009057">
    <property type="entry name" value="Homeodomain-like_sf"/>
</dbReference>
<feature type="compositionally biased region" description="Low complexity" evidence="6">
    <location>
        <begin position="81"/>
        <end position="93"/>
    </location>
</feature>
<dbReference type="Pfam" id="PF00249">
    <property type="entry name" value="Myb_DNA-binding"/>
    <property type="match status" value="2"/>
</dbReference>
<feature type="domain" description="HTH myb-type" evidence="9">
    <location>
        <begin position="132"/>
        <end position="188"/>
    </location>
</feature>
<evidence type="ECO:0000259" key="9">
    <source>
        <dbReference type="PROSITE" id="PS51294"/>
    </source>
</evidence>
<evidence type="ECO:0000313" key="13">
    <source>
        <dbReference type="Proteomes" id="UP000002051"/>
    </source>
</evidence>
<dbReference type="ExpressionAtlas" id="A0A072USM0">
    <property type="expression patterns" value="differential"/>
</dbReference>
<dbReference type="HOGENOM" id="CLU_060837_2_0_1"/>
<evidence type="ECO:0000259" key="8">
    <source>
        <dbReference type="PROSITE" id="PS51293"/>
    </source>
</evidence>
<keyword evidence="4" id="KW-0804">Transcription</keyword>
<dbReference type="GO" id="GO:0003677">
    <property type="term" value="F:DNA binding"/>
    <property type="evidence" value="ECO:0007669"/>
    <property type="project" value="UniProtKB-KW"/>
</dbReference>
<feature type="domain" description="Myb-like" evidence="7">
    <location>
        <begin position="132"/>
        <end position="184"/>
    </location>
</feature>
<keyword evidence="5" id="KW-0539">Nucleus</keyword>
<dbReference type="PANTHER" id="PTHR44042">
    <property type="entry name" value="DUPLICATED HOMEODOMAIN-LIKE SUPERFAMILY PROTEIN-RELATED"/>
    <property type="match status" value="1"/>
</dbReference>
<evidence type="ECO:0000256" key="1">
    <source>
        <dbReference type="ARBA" id="ARBA00004123"/>
    </source>
</evidence>
<evidence type="ECO:0000313" key="11">
    <source>
        <dbReference type="EMBL" id="RHN63848.1"/>
    </source>
</evidence>
<dbReference type="EMBL" id="PSQE01000004">
    <property type="protein sequence ID" value="RHN63848.1"/>
    <property type="molecule type" value="Genomic_DNA"/>
</dbReference>
<dbReference type="NCBIfam" id="TIGR01557">
    <property type="entry name" value="myb_SHAQKYF"/>
    <property type="match status" value="1"/>
</dbReference>
<dbReference type="GO" id="GO:0005634">
    <property type="term" value="C:nucleus"/>
    <property type="evidence" value="ECO:0007669"/>
    <property type="project" value="UniProtKB-SubCell"/>
</dbReference>
<dbReference type="InterPro" id="IPR017930">
    <property type="entry name" value="Myb_dom"/>
</dbReference>
<dbReference type="PROSITE" id="PS51293">
    <property type="entry name" value="SANT"/>
    <property type="match status" value="2"/>
</dbReference>
<dbReference type="SMART" id="SM00717">
    <property type="entry name" value="SANT"/>
    <property type="match status" value="2"/>
</dbReference>
<dbReference type="FunFam" id="1.10.10.60:FF:000154">
    <property type="entry name" value="Transcription factor SRM1"/>
    <property type="match status" value="1"/>
</dbReference>
<name>A0A072USM0_MEDTR</name>
<dbReference type="Proteomes" id="UP000002051">
    <property type="component" value="Chromosome 4"/>
</dbReference>
<feature type="domain" description="SANT" evidence="8">
    <location>
        <begin position="140"/>
        <end position="188"/>
    </location>
</feature>
<feature type="region of interest" description="Disordered" evidence="6">
    <location>
        <begin position="79"/>
        <end position="98"/>
    </location>
</feature>
<feature type="domain" description="SANT" evidence="8">
    <location>
        <begin position="3"/>
        <end position="53"/>
    </location>
</feature>
<dbReference type="InterPro" id="IPR001005">
    <property type="entry name" value="SANT/Myb"/>
</dbReference>
<dbReference type="CDD" id="cd00167">
    <property type="entry name" value="SANT"/>
    <property type="match status" value="2"/>
</dbReference>
<protein>
    <submittedName>
        <fullName evidence="10">MYB-like transcription factor family protein</fullName>
    </submittedName>
    <submittedName>
        <fullName evidence="11">Putative transcription factor MYB/SANT family</fullName>
    </submittedName>
</protein>
<keyword evidence="3" id="KW-0238">DNA-binding</keyword>
<reference evidence="10 13" key="1">
    <citation type="journal article" date="2011" name="Nature">
        <title>The Medicago genome provides insight into the evolution of rhizobial symbioses.</title>
        <authorList>
            <person name="Young N.D."/>
            <person name="Debelle F."/>
            <person name="Oldroyd G.E."/>
            <person name="Geurts R."/>
            <person name="Cannon S.B."/>
            <person name="Udvardi M.K."/>
            <person name="Benedito V.A."/>
            <person name="Mayer K.F."/>
            <person name="Gouzy J."/>
            <person name="Schoof H."/>
            <person name="Van de Peer Y."/>
            <person name="Proost S."/>
            <person name="Cook D.R."/>
            <person name="Meyers B.C."/>
            <person name="Spannagl M."/>
            <person name="Cheung F."/>
            <person name="De Mita S."/>
            <person name="Krishnakumar V."/>
            <person name="Gundlach H."/>
            <person name="Zhou S."/>
            <person name="Mudge J."/>
            <person name="Bharti A.K."/>
            <person name="Murray J.D."/>
            <person name="Naoumkina M.A."/>
            <person name="Rosen B."/>
            <person name="Silverstein K.A."/>
            <person name="Tang H."/>
            <person name="Rombauts S."/>
            <person name="Zhao P.X."/>
            <person name="Zhou P."/>
            <person name="Barbe V."/>
            <person name="Bardou P."/>
            <person name="Bechner M."/>
            <person name="Bellec A."/>
            <person name="Berger A."/>
            <person name="Berges H."/>
            <person name="Bidwell S."/>
            <person name="Bisseling T."/>
            <person name="Choisne N."/>
            <person name="Couloux A."/>
            <person name="Denny R."/>
            <person name="Deshpande S."/>
            <person name="Dai X."/>
            <person name="Doyle J.J."/>
            <person name="Dudez A.M."/>
            <person name="Farmer A.D."/>
            <person name="Fouteau S."/>
            <person name="Franken C."/>
            <person name="Gibelin C."/>
            <person name="Gish J."/>
            <person name="Goldstein S."/>
            <person name="Gonzalez A.J."/>
            <person name="Green P.J."/>
            <person name="Hallab A."/>
            <person name="Hartog M."/>
            <person name="Hua A."/>
            <person name="Humphray S.J."/>
            <person name="Jeong D.H."/>
            <person name="Jing Y."/>
            <person name="Jocker A."/>
            <person name="Kenton S.M."/>
            <person name="Kim D.J."/>
            <person name="Klee K."/>
            <person name="Lai H."/>
            <person name="Lang C."/>
            <person name="Lin S."/>
            <person name="Macmil S.L."/>
            <person name="Magdelenat G."/>
            <person name="Matthews L."/>
            <person name="McCorrison J."/>
            <person name="Monaghan E.L."/>
            <person name="Mun J.H."/>
            <person name="Najar F.Z."/>
            <person name="Nicholson C."/>
            <person name="Noirot C."/>
            <person name="O'Bleness M."/>
            <person name="Paule C.R."/>
            <person name="Poulain J."/>
            <person name="Prion F."/>
            <person name="Qin B."/>
            <person name="Qu C."/>
            <person name="Retzel E.F."/>
            <person name="Riddle C."/>
            <person name="Sallet E."/>
            <person name="Samain S."/>
            <person name="Samson N."/>
            <person name="Sanders I."/>
            <person name="Saurat O."/>
            <person name="Scarpelli C."/>
            <person name="Schiex T."/>
            <person name="Segurens B."/>
            <person name="Severin A.J."/>
            <person name="Sherrier D.J."/>
            <person name="Shi R."/>
            <person name="Sims S."/>
            <person name="Singer S.R."/>
            <person name="Sinharoy S."/>
            <person name="Sterck L."/>
            <person name="Viollet A."/>
            <person name="Wang B.B."/>
            <person name="Wang K."/>
            <person name="Wang M."/>
            <person name="Wang X."/>
            <person name="Warfsmann J."/>
            <person name="Weissenbach J."/>
            <person name="White D.D."/>
            <person name="White J.D."/>
            <person name="Wiley G.B."/>
            <person name="Wincker P."/>
            <person name="Xing Y."/>
            <person name="Yang L."/>
            <person name="Yao Z."/>
            <person name="Ying F."/>
            <person name="Zhai J."/>
            <person name="Zhou L."/>
            <person name="Zuber A."/>
            <person name="Denarie J."/>
            <person name="Dixon R.A."/>
            <person name="May G.D."/>
            <person name="Schwartz D.C."/>
            <person name="Rogers J."/>
            <person name="Quetier F."/>
            <person name="Town C.D."/>
            <person name="Roe B.A."/>
        </authorList>
    </citation>
    <scope>NUCLEOTIDE SEQUENCE [LARGE SCALE GENOMIC DNA]</scope>
    <source>
        <strain evidence="10">A17</strain>
        <strain evidence="12 13">cv. Jemalong A17</strain>
    </source>
</reference>
<dbReference type="InterPro" id="IPR006447">
    <property type="entry name" value="Myb_dom_plants"/>
</dbReference>
<dbReference type="KEGG" id="mtr:25493938"/>
<evidence type="ECO:0000313" key="10">
    <source>
        <dbReference type="EMBL" id="KEH32088.1"/>
    </source>
</evidence>
<reference evidence="10 13" key="2">
    <citation type="journal article" date="2014" name="BMC Genomics">
        <title>An improved genome release (version Mt4.0) for the model legume Medicago truncatula.</title>
        <authorList>
            <person name="Tang H."/>
            <person name="Krishnakumar V."/>
            <person name="Bidwell S."/>
            <person name="Rosen B."/>
            <person name="Chan A."/>
            <person name="Zhou S."/>
            <person name="Gentzbittel L."/>
            <person name="Childs K.L."/>
            <person name="Yandell M."/>
            <person name="Gundlach H."/>
            <person name="Mayer K.F."/>
            <person name="Schwartz D.C."/>
            <person name="Town C.D."/>
        </authorList>
    </citation>
    <scope>GENOME REANNOTATION</scope>
    <source>
        <strain evidence="10">A17</strain>
        <strain evidence="12 13">cv. Jemalong A17</strain>
    </source>
</reference>
<evidence type="ECO:0000313" key="12">
    <source>
        <dbReference type="EnsemblPlants" id="KEH32088"/>
    </source>
</evidence>
<dbReference type="Gramene" id="rna26602">
    <property type="protein sequence ID" value="RHN63848.1"/>
    <property type="gene ID" value="gene26602"/>
</dbReference>
<dbReference type="Proteomes" id="UP000265566">
    <property type="component" value="Chromosome 4"/>
</dbReference>
<dbReference type="EMBL" id="CM001220">
    <property type="protein sequence ID" value="KEH32088.1"/>
    <property type="molecule type" value="Genomic_DNA"/>
</dbReference>
<comment type="subcellular location">
    <subcellularLocation>
        <location evidence="1">Nucleus</location>
    </subcellularLocation>
</comment>
<feature type="region of interest" description="Disordered" evidence="6">
    <location>
        <begin position="106"/>
        <end position="138"/>
    </location>
</feature>
<keyword evidence="13" id="KW-1185">Reference proteome</keyword>